<dbReference type="InterPro" id="IPR003661">
    <property type="entry name" value="HisK_dim/P_dom"/>
</dbReference>
<comment type="caution">
    <text evidence="15">The sequence shown here is derived from an EMBL/GenBank/DDBJ whole genome shotgun (WGS) entry which is preliminary data.</text>
</comment>
<reference evidence="15 16" key="1">
    <citation type="submission" date="2016-05" db="EMBL/GenBank/DDBJ databases">
        <title>Paenibacillus sp. 1ZS3-15 nov., isolated from the rhizosphere soil.</title>
        <authorList>
            <person name="Zhang X.X."/>
            <person name="Zhang J."/>
        </authorList>
    </citation>
    <scope>NUCLEOTIDE SEQUENCE [LARGE SCALE GENOMIC DNA]</scope>
    <source>
        <strain evidence="15 16">1ZS3-15</strain>
    </source>
</reference>
<evidence type="ECO:0000259" key="14">
    <source>
        <dbReference type="PROSITE" id="PS50109"/>
    </source>
</evidence>
<dbReference type="GO" id="GO:0004721">
    <property type="term" value="F:phosphoprotein phosphatase activity"/>
    <property type="evidence" value="ECO:0007669"/>
    <property type="project" value="TreeGrafter"/>
</dbReference>
<dbReference type="InterPro" id="IPR003594">
    <property type="entry name" value="HATPase_dom"/>
</dbReference>
<keyword evidence="8 15" id="KW-0418">Kinase</keyword>
<dbReference type="CDD" id="cd00082">
    <property type="entry name" value="HisKA"/>
    <property type="match status" value="1"/>
</dbReference>
<gene>
    <name evidence="15" type="ORF">A8708_07360</name>
</gene>
<proteinExistence type="predicted"/>
<dbReference type="GO" id="GO:0000155">
    <property type="term" value="F:phosphorelay sensor kinase activity"/>
    <property type="evidence" value="ECO:0007669"/>
    <property type="project" value="InterPro"/>
</dbReference>
<dbReference type="SUPFAM" id="SSF55874">
    <property type="entry name" value="ATPase domain of HSP90 chaperone/DNA topoisomerase II/histidine kinase"/>
    <property type="match status" value="1"/>
</dbReference>
<comment type="catalytic activity">
    <reaction evidence="1">
        <text>ATP + protein L-histidine = ADP + protein N-phospho-L-histidine.</text>
        <dbReference type="EC" id="2.7.13.3"/>
    </reaction>
</comment>
<evidence type="ECO:0000256" key="13">
    <source>
        <dbReference type="SAM" id="Coils"/>
    </source>
</evidence>
<keyword evidence="6" id="KW-0812">Transmembrane</keyword>
<evidence type="ECO:0000256" key="5">
    <source>
        <dbReference type="ARBA" id="ARBA00022679"/>
    </source>
</evidence>
<dbReference type="PANTHER" id="PTHR45453">
    <property type="entry name" value="PHOSPHATE REGULON SENSOR PROTEIN PHOR"/>
    <property type="match status" value="1"/>
</dbReference>
<keyword evidence="9" id="KW-0067">ATP-binding</keyword>
<dbReference type="PANTHER" id="PTHR45453:SF1">
    <property type="entry name" value="PHOSPHATE REGULON SENSOR PROTEIN PHOR"/>
    <property type="match status" value="1"/>
</dbReference>
<dbReference type="InterPro" id="IPR036097">
    <property type="entry name" value="HisK_dim/P_sf"/>
</dbReference>
<dbReference type="GO" id="GO:0005886">
    <property type="term" value="C:plasma membrane"/>
    <property type="evidence" value="ECO:0007669"/>
    <property type="project" value="TreeGrafter"/>
</dbReference>
<dbReference type="FunFam" id="3.30.565.10:FF:000013">
    <property type="entry name" value="Two-component sensor histidine kinase"/>
    <property type="match status" value="1"/>
</dbReference>
<evidence type="ECO:0000256" key="8">
    <source>
        <dbReference type="ARBA" id="ARBA00022777"/>
    </source>
</evidence>
<evidence type="ECO:0000256" key="9">
    <source>
        <dbReference type="ARBA" id="ARBA00022840"/>
    </source>
</evidence>
<evidence type="ECO:0000256" key="1">
    <source>
        <dbReference type="ARBA" id="ARBA00000085"/>
    </source>
</evidence>
<sequence length="312" mass="35658">MLPVVWPCLCILLGIVICLQVKFRIDQSRHLRYLQTKLTDILDQETSEKVHLHTDSTQLQRLLIAINRLLDANRKVEADYTRKENAIKKMVSNMSHDLKTPLTVVLGLTETLAHDLTASDEERKRLSLKVHERTLDILNLTNQFFDLARLESGDRPIPLSKINLSEACRNGILFYYELIESQGLEVDVAIPEEPIYAYGNTESLGRVLQNLLSNAIRYGNDGGRIGITLRQEADGVYIDVWDQGKGIDERDRLNVFERLYTLEDSRNQTYQGSGLGLTITKRLVELMEGSISLHSIPYVKTVFTVRFPTIRF</sequence>
<comment type="subcellular location">
    <subcellularLocation>
        <location evidence="2">Membrane</location>
    </subcellularLocation>
</comment>
<dbReference type="PROSITE" id="PS50109">
    <property type="entry name" value="HIS_KIN"/>
    <property type="match status" value="1"/>
</dbReference>
<evidence type="ECO:0000256" key="11">
    <source>
        <dbReference type="ARBA" id="ARBA00023012"/>
    </source>
</evidence>
<dbReference type="Pfam" id="PF00512">
    <property type="entry name" value="HisKA"/>
    <property type="match status" value="1"/>
</dbReference>
<keyword evidence="12" id="KW-0472">Membrane</keyword>
<evidence type="ECO:0000256" key="7">
    <source>
        <dbReference type="ARBA" id="ARBA00022741"/>
    </source>
</evidence>
<evidence type="ECO:0000256" key="3">
    <source>
        <dbReference type="ARBA" id="ARBA00012438"/>
    </source>
</evidence>
<dbReference type="Pfam" id="PF02518">
    <property type="entry name" value="HATPase_c"/>
    <property type="match status" value="1"/>
</dbReference>
<organism evidence="15 16">
    <name type="scientific">Paenibacillus oryzisoli</name>
    <dbReference type="NCBI Taxonomy" id="1850517"/>
    <lineage>
        <taxon>Bacteria</taxon>
        <taxon>Bacillati</taxon>
        <taxon>Bacillota</taxon>
        <taxon>Bacilli</taxon>
        <taxon>Bacillales</taxon>
        <taxon>Paenibacillaceae</taxon>
        <taxon>Paenibacillus</taxon>
    </lineage>
</organism>
<dbReference type="Gene3D" id="3.30.565.10">
    <property type="entry name" value="Histidine kinase-like ATPase, C-terminal domain"/>
    <property type="match status" value="1"/>
</dbReference>
<evidence type="ECO:0000256" key="10">
    <source>
        <dbReference type="ARBA" id="ARBA00022989"/>
    </source>
</evidence>
<keyword evidence="7" id="KW-0547">Nucleotide-binding</keyword>
<dbReference type="EMBL" id="LYPB01000074">
    <property type="protein sequence ID" value="OAS16677.1"/>
    <property type="molecule type" value="Genomic_DNA"/>
</dbReference>
<keyword evidence="13" id="KW-0175">Coiled coil</keyword>
<dbReference type="SMART" id="SM00387">
    <property type="entry name" value="HATPase_c"/>
    <property type="match status" value="1"/>
</dbReference>
<protein>
    <recommendedName>
        <fullName evidence="3">histidine kinase</fullName>
        <ecNumber evidence="3">2.7.13.3</ecNumber>
    </recommendedName>
</protein>
<dbReference type="Proteomes" id="UP000078454">
    <property type="component" value="Unassembled WGS sequence"/>
</dbReference>
<dbReference type="STRING" id="1850517.A8708_07360"/>
<dbReference type="InterPro" id="IPR036890">
    <property type="entry name" value="HATPase_C_sf"/>
</dbReference>
<evidence type="ECO:0000256" key="12">
    <source>
        <dbReference type="ARBA" id="ARBA00023136"/>
    </source>
</evidence>
<dbReference type="SUPFAM" id="SSF47384">
    <property type="entry name" value="Homodimeric domain of signal transducing histidine kinase"/>
    <property type="match status" value="1"/>
</dbReference>
<keyword evidence="4" id="KW-0597">Phosphoprotein</keyword>
<dbReference type="InterPro" id="IPR004358">
    <property type="entry name" value="Sig_transdc_His_kin-like_C"/>
</dbReference>
<dbReference type="OrthoDB" id="9792991at2"/>
<dbReference type="GO" id="GO:0005524">
    <property type="term" value="F:ATP binding"/>
    <property type="evidence" value="ECO:0007669"/>
    <property type="project" value="UniProtKB-KW"/>
</dbReference>
<accession>A0A198A6B4</accession>
<dbReference type="InterPro" id="IPR005467">
    <property type="entry name" value="His_kinase_dom"/>
</dbReference>
<dbReference type="EC" id="2.7.13.3" evidence="3"/>
<evidence type="ECO:0000256" key="6">
    <source>
        <dbReference type="ARBA" id="ARBA00022692"/>
    </source>
</evidence>
<dbReference type="Gene3D" id="1.10.287.130">
    <property type="match status" value="1"/>
</dbReference>
<keyword evidence="10" id="KW-1133">Transmembrane helix</keyword>
<evidence type="ECO:0000256" key="2">
    <source>
        <dbReference type="ARBA" id="ARBA00004370"/>
    </source>
</evidence>
<keyword evidence="16" id="KW-1185">Reference proteome</keyword>
<evidence type="ECO:0000313" key="16">
    <source>
        <dbReference type="Proteomes" id="UP000078454"/>
    </source>
</evidence>
<dbReference type="InterPro" id="IPR050351">
    <property type="entry name" value="BphY/WalK/GraS-like"/>
</dbReference>
<name>A0A198A6B4_9BACL</name>
<evidence type="ECO:0000313" key="15">
    <source>
        <dbReference type="EMBL" id="OAS16677.1"/>
    </source>
</evidence>
<feature type="coiled-coil region" evidence="13">
    <location>
        <begin position="59"/>
        <end position="86"/>
    </location>
</feature>
<dbReference type="GO" id="GO:0016036">
    <property type="term" value="P:cellular response to phosphate starvation"/>
    <property type="evidence" value="ECO:0007669"/>
    <property type="project" value="TreeGrafter"/>
</dbReference>
<dbReference type="AlphaFoldDB" id="A0A198A6B4"/>
<keyword evidence="5" id="KW-0808">Transferase</keyword>
<dbReference type="PRINTS" id="PR00344">
    <property type="entry name" value="BCTRLSENSOR"/>
</dbReference>
<keyword evidence="11" id="KW-0902">Two-component regulatory system</keyword>
<evidence type="ECO:0000256" key="4">
    <source>
        <dbReference type="ARBA" id="ARBA00022553"/>
    </source>
</evidence>
<dbReference type="SMART" id="SM00388">
    <property type="entry name" value="HisKA"/>
    <property type="match status" value="1"/>
</dbReference>
<feature type="domain" description="Histidine kinase" evidence="14">
    <location>
        <begin position="93"/>
        <end position="311"/>
    </location>
</feature>